<keyword evidence="3 4" id="KW-0238">DNA-binding</keyword>
<evidence type="ECO:0000259" key="6">
    <source>
        <dbReference type="PROSITE" id="PS51900"/>
    </source>
</evidence>
<evidence type="ECO:0000256" key="3">
    <source>
        <dbReference type="ARBA" id="ARBA00023125"/>
    </source>
</evidence>
<evidence type="ECO:0000256" key="1">
    <source>
        <dbReference type="ARBA" id="ARBA00008857"/>
    </source>
</evidence>
<comment type="similarity">
    <text evidence="1">Belongs to the 'phage' integrase family.</text>
</comment>
<dbReference type="Proteomes" id="UP000719267">
    <property type="component" value="Unassembled WGS sequence"/>
</dbReference>
<organism evidence="7 8">
    <name type="scientific">Mesonia aestuariivivens</name>
    <dbReference type="NCBI Taxonomy" id="2796128"/>
    <lineage>
        <taxon>Bacteria</taxon>
        <taxon>Pseudomonadati</taxon>
        <taxon>Bacteroidota</taxon>
        <taxon>Flavobacteriia</taxon>
        <taxon>Flavobacteriales</taxon>
        <taxon>Flavobacteriaceae</taxon>
        <taxon>Mesonia</taxon>
    </lineage>
</organism>
<dbReference type="PROSITE" id="PS51900">
    <property type="entry name" value="CB"/>
    <property type="match status" value="1"/>
</dbReference>
<keyword evidence="8" id="KW-1185">Reference proteome</keyword>
<dbReference type="PANTHER" id="PTHR30349">
    <property type="entry name" value="PHAGE INTEGRASE-RELATED"/>
    <property type="match status" value="1"/>
</dbReference>
<dbReference type="InterPro" id="IPR050090">
    <property type="entry name" value="Tyrosine_recombinase_XerCD"/>
</dbReference>
<protein>
    <submittedName>
        <fullName evidence="7">Site-specific integrase</fullName>
    </submittedName>
</protein>
<evidence type="ECO:0000256" key="2">
    <source>
        <dbReference type="ARBA" id="ARBA00022908"/>
    </source>
</evidence>
<gene>
    <name evidence="7" type="ORF">KW502_11015</name>
</gene>
<feature type="domain" description="Tyr recombinase" evidence="5">
    <location>
        <begin position="233"/>
        <end position="430"/>
    </location>
</feature>
<dbReference type="PROSITE" id="PS51898">
    <property type="entry name" value="TYR_RECOMBINASE"/>
    <property type="match status" value="1"/>
</dbReference>
<dbReference type="Pfam" id="PF00589">
    <property type="entry name" value="Phage_integrase"/>
    <property type="match status" value="1"/>
</dbReference>
<dbReference type="RefSeq" id="WP_219040615.1">
    <property type="nucleotide sequence ID" value="NZ_JAHWDF010000011.1"/>
</dbReference>
<evidence type="ECO:0000313" key="7">
    <source>
        <dbReference type="EMBL" id="MBW2962331.1"/>
    </source>
</evidence>
<dbReference type="InterPro" id="IPR044068">
    <property type="entry name" value="CB"/>
</dbReference>
<comment type="caution">
    <text evidence="7">The sequence shown here is derived from an EMBL/GenBank/DDBJ whole genome shotgun (WGS) entry which is preliminary data.</text>
</comment>
<dbReference type="EMBL" id="JAHWDF010000011">
    <property type="protein sequence ID" value="MBW2962331.1"/>
    <property type="molecule type" value="Genomic_DNA"/>
</dbReference>
<keyword evidence="2" id="KW-0229">DNA integration</keyword>
<name>A0ABS6W394_9FLAO</name>
<dbReference type="CDD" id="cd00397">
    <property type="entry name" value="DNA_BRE_C"/>
    <property type="match status" value="1"/>
</dbReference>
<sequence>MKKDENETNGNRNGHSFFEFSMKKKRYSNPKIYIPRKNGRPSVSAKSRWHVYFYWRTEKDGPLDKLFTFRKDINRLKTPAERNAAAKSLQSALQVALDRGWNPLTNTTIEERNSRDSMLLKEALQFSYKILESSKSTATLNGYNFHLNKFLEWAKINGYLGMDVRKFGIDEFYQFFDYLRFEYVNPKTGDSLSGTSINNTKRSLSSLFGTLKKERIIAENFVKDIPKVDQEPVNNKAFTLKELEQIKKAVLKEDPYLIHIIRFMMYPLLRVREICRLQVKDIDSELSMLKVKTKTEVLSYRRIIKKLEPSIKELKLENEPPNFHVFTNLDQPKDWSDATLKSRTDHFGKRFRKIKDKLGFGREYGLYSFRHTAILDLYNSKVDDGLPQQQILFELMPITGHKSVAGIKNYLRHHKKSIPADHSDIYTIDI</sequence>
<proteinExistence type="inferred from homology"/>
<dbReference type="InterPro" id="IPR002104">
    <property type="entry name" value="Integrase_catalytic"/>
</dbReference>
<evidence type="ECO:0000259" key="5">
    <source>
        <dbReference type="PROSITE" id="PS51898"/>
    </source>
</evidence>
<reference evidence="7 8" key="1">
    <citation type="submission" date="2021-07" db="EMBL/GenBank/DDBJ databases">
        <title>Mesonia aestuariivivens sp. nov., isolated from a tidal flat.</title>
        <authorList>
            <person name="Kim Y.-O."/>
            <person name="Yoon J.-H."/>
        </authorList>
    </citation>
    <scope>NUCLEOTIDE SEQUENCE [LARGE SCALE GENOMIC DNA]</scope>
    <source>
        <strain evidence="7 8">JHPTF-M18</strain>
    </source>
</reference>
<feature type="domain" description="Core-binding (CB)" evidence="6">
    <location>
        <begin position="118"/>
        <end position="212"/>
    </location>
</feature>
<dbReference type="PANTHER" id="PTHR30349:SF41">
    <property type="entry name" value="INTEGRASE_RECOMBINASE PROTEIN MJ0367-RELATED"/>
    <property type="match status" value="1"/>
</dbReference>
<accession>A0ABS6W394</accession>
<evidence type="ECO:0000256" key="4">
    <source>
        <dbReference type="PROSITE-ProRule" id="PRU01248"/>
    </source>
</evidence>
<evidence type="ECO:0000313" key="8">
    <source>
        <dbReference type="Proteomes" id="UP000719267"/>
    </source>
</evidence>